<keyword evidence="8" id="KW-0067">ATP-binding</keyword>
<keyword evidence="7" id="KW-0418">Kinase</keyword>
<evidence type="ECO:0000256" key="12">
    <source>
        <dbReference type="ARBA" id="ARBA00048113"/>
    </source>
</evidence>
<evidence type="ECO:0000256" key="1">
    <source>
        <dbReference type="ARBA" id="ARBA00004173"/>
    </source>
</evidence>
<dbReference type="CDD" id="cd01673">
    <property type="entry name" value="dNK"/>
    <property type="match status" value="1"/>
</dbReference>
<evidence type="ECO:0000256" key="18">
    <source>
        <dbReference type="SAM" id="MobiDB-lite"/>
    </source>
</evidence>
<evidence type="ECO:0000256" key="15">
    <source>
        <dbReference type="ARBA" id="ARBA00074655"/>
    </source>
</evidence>
<proteinExistence type="inferred from homology"/>
<evidence type="ECO:0000256" key="11">
    <source>
        <dbReference type="ARBA" id="ARBA00038864"/>
    </source>
</evidence>
<evidence type="ECO:0000256" key="6">
    <source>
        <dbReference type="ARBA" id="ARBA00022741"/>
    </source>
</evidence>
<evidence type="ECO:0000313" key="20">
    <source>
        <dbReference type="Ensembl" id="ENSAPLP00020013411.1"/>
    </source>
</evidence>
<evidence type="ECO:0000313" key="21">
    <source>
        <dbReference type="Proteomes" id="UP000694400"/>
    </source>
</evidence>
<dbReference type="Proteomes" id="UP000694400">
    <property type="component" value="Chromosome 13"/>
</dbReference>
<comment type="similarity">
    <text evidence="2">Belongs to the DCK/DGK family.</text>
</comment>
<dbReference type="Gene3D" id="3.40.50.300">
    <property type="entry name" value="P-loop containing nucleotide triphosphate hydrolases"/>
    <property type="match status" value="1"/>
</dbReference>
<dbReference type="InterPro" id="IPR050566">
    <property type="entry name" value="Deoxyribonucleoside_kinase"/>
</dbReference>
<evidence type="ECO:0000256" key="8">
    <source>
        <dbReference type="ARBA" id="ARBA00022840"/>
    </source>
</evidence>
<evidence type="ECO:0000256" key="4">
    <source>
        <dbReference type="ARBA" id="ARBA00022634"/>
    </source>
</evidence>
<reference evidence="20" key="3">
    <citation type="submission" date="2025-09" db="UniProtKB">
        <authorList>
            <consortium name="Ensembl"/>
        </authorList>
    </citation>
    <scope>IDENTIFICATION</scope>
</reference>
<comment type="subcellular location">
    <subcellularLocation>
        <location evidence="1">Mitochondrion</location>
    </subcellularLocation>
</comment>
<dbReference type="GO" id="GO:0004797">
    <property type="term" value="F:thymidine kinase activity"/>
    <property type="evidence" value="ECO:0007669"/>
    <property type="project" value="UniProtKB-EC"/>
</dbReference>
<dbReference type="Ensembl" id="ENSAPLT00020014448.1">
    <property type="protein sequence ID" value="ENSAPLP00020013411.1"/>
    <property type="gene ID" value="ENSAPLG00020009839.1"/>
</dbReference>
<sequence length="442" mass="48987">MINSMITSAEYASWALEATKQTNATKATSCGKRQEGMSGHPGLLPAAGPAPSSPAASSARGAPQVAGSLRGRSRPLPTMRPSFRAPRGERGKPASTATMVQQPRRALPCRDPPGGDPNGPAPPRTAPSRPAASRSAPLGARKRWRCGWRWRWAMWRLSAAWALRGARGRRGLRSGPAGAACPGRAAAAATATATAASSSAAGPALRGRPGPLCSGDYKHLIKGDDKKTVICIEGNIASGKTTCLDYFAQTTNIEVLTEPVNKWRNVRGHNILGLMYQDASRWGITLQTYIQLTMLEQHTRPMISPVRMMERSIHSAKYIFVENLYRSGKMPEVDYVVLSEWFDWIQNNTDVSVDLIVYLQTSPEVCYERLKRRCREEEKIIPLEYLEAIHQLYEEWLIKHTLYTVSCPVLVIGADHDMQKMIEKYEENRDQILNPYNMQHHL</sequence>
<evidence type="ECO:0000256" key="14">
    <source>
        <dbReference type="ARBA" id="ARBA00052390"/>
    </source>
</evidence>
<dbReference type="GO" id="GO:1901135">
    <property type="term" value="P:carbohydrate derivative metabolic process"/>
    <property type="evidence" value="ECO:0007669"/>
    <property type="project" value="UniProtKB-ARBA"/>
</dbReference>
<evidence type="ECO:0000256" key="13">
    <source>
        <dbReference type="ARBA" id="ARBA00051852"/>
    </source>
</evidence>
<dbReference type="GO" id="GO:0005739">
    <property type="term" value="C:mitochondrion"/>
    <property type="evidence" value="ECO:0007669"/>
    <property type="project" value="UniProtKB-SubCell"/>
</dbReference>
<feature type="domain" description="Deoxynucleoside kinase" evidence="19">
    <location>
        <begin position="230"/>
        <end position="434"/>
    </location>
</feature>
<dbReference type="SUPFAM" id="SSF52540">
    <property type="entry name" value="P-loop containing nucleoside triphosphate hydrolases"/>
    <property type="match status" value="1"/>
</dbReference>
<dbReference type="AlphaFoldDB" id="A0A8B9SZU9"/>
<protein>
    <recommendedName>
        <fullName evidence="15">Thymidine kinase 2, mitochondrial</fullName>
        <ecNumber evidence="3">2.7.1.21</ecNumber>
        <ecNumber evidence="11">2.7.1.74</ecNumber>
    </recommendedName>
    <alternativeName>
        <fullName evidence="17">2'-deoxyuridine kinase TK2</fullName>
    </alternativeName>
    <alternativeName>
        <fullName evidence="16">Deoxycytidine kinase TK2</fullName>
    </alternativeName>
</protein>
<reference evidence="20" key="2">
    <citation type="submission" date="2025-08" db="UniProtKB">
        <authorList>
            <consortium name="Ensembl"/>
        </authorList>
    </citation>
    <scope>IDENTIFICATION</scope>
</reference>
<dbReference type="EC" id="2.7.1.74" evidence="11"/>
<keyword evidence="6" id="KW-0547">Nucleotide-binding</keyword>
<comment type="catalytic activity">
    <reaction evidence="13">
        <text>2'-deoxycytidine + ATP = dCMP + ADP + H(+)</text>
        <dbReference type="Rhea" id="RHEA:46040"/>
        <dbReference type="ChEBI" id="CHEBI:15378"/>
        <dbReference type="ChEBI" id="CHEBI:15698"/>
        <dbReference type="ChEBI" id="CHEBI:30616"/>
        <dbReference type="ChEBI" id="CHEBI:57566"/>
        <dbReference type="ChEBI" id="CHEBI:456216"/>
        <dbReference type="EC" id="2.7.1.74"/>
    </reaction>
    <physiologicalReaction direction="left-to-right" evidence="13">
        <dbReference type="Rhea" id="RHEA:46041"/>
    </physiologicalReaction>
</comment>
<dbReference type="InterPro" id="IPR027417">
    <property type="entry name" value="P-loop_NTPase"/>
</dbReference>
<evidence type="ECO:0000256" key="7">
    <source>
        <dbReference type="ARBA" id="ARBA00022777"/>
    </source>
</evidence>
<evidence type="ECO:0000256" key="3">
    <source>
        <dbReference type="ARBA" id="ARBA00012118"/>
    </source>
</evidence>
<reference evidence="20" key="1">
    <citation type="submission" date="2019-08" db="EMBL/GenBank/DDBJ databases">
        <title>Three high-quality genomes provides insights into domestication of ducks.</title>
        <authorList>
            <person name="Hou Z.C."/>
            <person name="Zhu F."/>
            <person name="Yin Z.T."/>
            <person name="Zhang F."/>
        </authorList>
    </citation>
    <scope>NUCLEOTIDE SEQUENCE [LARGE SCALE GENOMIC DNA]</scope>
</reference>
<accession>A0A8B9SZU9</accession>
<evidence type="ECO:0000256" key="16">
    <source>
        <dbReference type="ARBA" id="ARBA00076510"/>
    </source>
</evidence>
<dbReference type="GO" id="GO:0009117">
    <property type="term" value="P:nucleotide metabolic process"/>
    <property type="evidence" value="ECO:0007669"/>
    <property type="project" value="UniProtKB-ARBA"/>
</dbReference>
<dbReference type="GO" id="GO:0004137">
    <property type="term" value="F:deoxycytidine kinase activity"/>
    <property type="evidence" value="ECO:0007669"/>
    <property type="project" value="UniProtKB-EC"/>
</dbReference>
<evidence type="ECO:0000256" key="10">
    <source>
        <dbReference type="ARBA" id="ARBA00023128"/>
    </source>
</evidence>
<dbReference type="EC" id="2.7.1.21" evidence="3"/>
<dbReference type="GO" id="GO:0005524">
    <property type="term" value="F:ATP binding"/>
    <property type="evidence" value="ECO:0007669"/>
    <property type="project" value="UniProtKB-KW"/>
</dbReference>
<keyword evidence="5" id="KW-0808">Transferase</keyword>
<dbReference type="FunFam" id="3.40.50.300:FF:000998">
    <property type="entry name" value="Thymidine kinase 2, mitochondrial"/>
    <property type="match status" value="1"/>
</dbReference>
<dbReference type="PANTHER" id="PTHR10513:SF24">
    <property type="entry name" value="THYMIDINE KINASE 2, MITOCHONDRIAL"/>
    <property type="match status" value="1"/>
</dbReference>
<name>A0A8B9SZU9_ANAPL</name>
<keyword evidence="4" id="KW-0237">DNA synthesis</keyword>
<comment type="catalytic activity">
    <reaction evidence="14">
        <text>2'-deoxyuridine + ATP = dUMP + ADP + H(+)</text>
        <dbReference type="Rhea" id="RHEA:28206"/>
        <dbReference type="ChEBI" id="CHEBI:15378"/>
        <dbReference type="ChEBI" id="CHEBI:16450"/>
        <dbReference type="ChEBI" id="CHEBI:30616"/>
        <dbReference type="ChEBI" id="CHEBI:246422"/>
        <dbReference type="ChEBI" id="CHEBI:456216"/>
    </reaction>
    <physiologicalReaction direction="left-to-right" evidence="14">
        <dbReference type="Rhea" id="RHEA:28207"/>
    </physiologicalReaction>
</comment>
<evidence type="ECO:0000256" key="5">
    <source>
        <dbReference type="ARBA" id="ARBA00022679"/>
    </source>
</evidence>
<evidence type="ECO:0000259" key="19">
    <source>
        <dbReference type="Pfam" id="PF01712"/>
    </source>
</evidence>
<evidence type="ECO:0000256" key="17">
    <source>
        <dbReference type="ARBA" id="ARBA00078522"/>
    </source>
</evidence>
<dbReference type="Pfam" id="PF01712">
    <property type="entry name" value="dNK"/>
    <property type="match status" value="1"/>
</dbReference>
<dbReference type="InterPro" id="IPR031314">
    <property type="entry name" value="DNK_dom"/>
</dbReference>
<dbReference type="PANTHER" id="PTHR10513">
    <property type="entry name" value="DEOXYNUCLEOSIDE KINASE"/>
    <property type="match status" value="1"/>
</dbReference>
<evidence type="ECO:0000256" key="2">
    <source>
        <dbReference type="ARBA" id="ARBA00007420"/>
    </source>
</evidence>
<dbReference type="GO" id="GO:0071897">
    <property type="term" value="P:DNA biosynthetic process"/>
    <property type="evidence" value="ECO:0007669"/>
    <property type="project" value="UniProtKB-KW"/>
</dbReference>
<keyword evidence="9" id="KW-0809">Transit peptide</keyword>
<feature type="compositionally biased region" description="Low complexity" evidence="18">
    <location>
        <begin position="126"/>
        <end position="137"/>
    </location>
</feature>
<evidence type="ECO:0000256" key="9">
    <source>
        <dbReference type="ARBA" id="ARBA00022946"/>
    </source>
</evidence>
<keyword evidence="10" id="KW-0496">Mitochondrion</keyword>
<comment type="catalytic activity">
    <reaction evidence="12">
        <text>thymidine + ATP = dTMP + ADP + H(+)</text>
        <dbReference type="Rhea" id="RHEA:19129"/>
        <dbReference type="ChEBI" id="CHEBI:15378"/>
        <dbReference type="ChEBI" id="CHEBI:17748"/>
        <dbReference type="ChEBI" id="CHEBI:30616"/>
        <dbReference type="ChEBI" id="CHEBI:63528"/>
        <dbReference type="ChEBI" id="CHEBI:456216"/>
        <dbReference type="EC" id="2.7.1.21"/>
    </reaction>
    <physiologicalReaction direction="left-to-right" evidence="12">
        <dbReference type="Rhea" id="RHEA:19130"/>
    </physiologicalReaction>
</comment>
<feature type="region of interest" description="Disordered" evidence="18">
    <location>
        <begin position="22"/>
        <end position="138"/>
    </location>
</feature>
<feature type="compositionally biased region" description="Pro residues" evidence="18">
    <location>
        <begin position="110"/>
        <end position="125"/>
    </location>
</feature>
<feature type="compositionally biased region" description="Low complexity" evidence="18">
    <location>
        <begin position="38"/>
        <end position="63"/>
    </location>
</feature>
<organism evidence="20 21">
    <name type="scientific">Anas platyrhynchos</name>
    <name type="common">Mallard</name>
    <name type="synonym">Anas boschas</name>
    <dbReference type="NCBI Taxonomy" id="8839"/>
    <lineage>
        <taxon>Eukaryota</taxon>
        <taxon>Metazoa</taxon>
        <taxon>Chordata</taxon>
        <taxon>Craniata</taxon>
        <taxon>Vertebrata</taxon>
        <taxon>Euteleostomi</taxon>
        <taxon>Archelosauria</taxon>
        <taxon>Archosauria</taxon>
        <taxon>Dinosauria</taxon>
        <taxon>Saurischia</taxon>
        <taxon>Theropoda</taxon>
        <taxon>Coelurosauria</taxon>
        <taxon>Aves</taxon>
        <taxon>Neognathae</taxon>
        <taxon>Galloanserae</taxon>
        <taxon>Anseriformes</taxon>
        <taxon>Anatidae</taxon>
        <taxon>Anatinae</taxon>
        <taxon>Anas</taxon>
    </lineage>
</organism>